<dbReference type="InterPro" id="IPR000182">
    <property type="entry name" value="GNAT_dom"/>
</dbReference>
<dbReference type="Pfam" id="PF00583">
    <property type="entry name" value="Acetyltransf_1"/>
    <property type="match status" value="1"/>
</dbReference>
<dbReference type="InterPro" id="IPR036388">
    <property type="entry name" value="WH-like_DNA-bd_sf"/>
</dbReference>
<dbReference type="PROSITE" id="PS50995">
    <property type="entry name" value="HTH_MARR_2"/>
    <property type="match status" value="1"/>
</dbReference>
<name>A0A6C0GH47_9BACT</name>
<dbReference type="RefSeq" id="WP_162443325.1">
    <property type="nucleotide sequence ID" value="NZ_CP048222.1"/>
</dbReference>
<organism evidence="4 5">
    <name type="scientific">Rhodocytophaga rosea</name>
    <dbReference type="NCBI Taxonomy" id="2704465"/>
    <lineage>
        <taxon>Bacteria</taxon>
        <taxon>Pseudomonadati</taxon>
        <taxon>Bacteroidota</taxon>
        <taxon>Cytophagia</taxon>
        <taxon>Cytophagales</taxon>
        <taxon>Rhodocytophagaceae</taxon>
        <taxon>Rhodocytophaga</taxon>
    </lineage>
</organism>
<dbReference type="Gene3D" id="1.10.10.10">
    <property type="entry name" value="Winged helix-like DNA-binding domain superfamily/Winged helix DNA-binding domain"/>
    <property type="match status" value="1"/>
</dbReference>
<dbReference type="GO" id="GO:0003700">
    <property type="term" value="F:DNA-binding transcription factor activity"/>
    <property type="evidence" value="ECO:0007669"/>
    <property type="project" value="InterPro"/>
</dbReference>
<evidence type="ECO:0000256" key="1">
    <source>
        <dbReference type="ARBA" id="ARBA00022679"/>
    </source>
</evidence>
<dbReference type="InterPro" id="IPR000835">
    <property type="entry name" value="HTH_MarR-typ"/>
</dbReference>
<dbReference type="AlphaFoldDB" id="A0A6C0GH47"/>
<feature type="domain" description="HTH marR-type" evidence="2">
    <location>
        <begin position="9"/>
        <end position="139"/>
    </location>
</feature>
<dbReference type="SUPFAM" id="SSF46785">
    <property type="entry name" value="Winged helix' DNA-binding domain"/>
    <property type="match status" value="1"/>
</dbReference>
<dbReference type="GO" id="GO:0008080">
    <property type="term" value="F:N-acetyltransferase activity"/>
    <property type="evidence" value="ECO:0007669"/>
    <property type="project" value="InterPro"/>
</dbReference>
<dbReference type="Pfam" id="PF12802">
    <property type="entry name" value="MarR_2"/>
    <property type="match status" value="1"/>
</dbReference>
<evidence type="ECO:0000313" key="4">
    <source>
        <dbReference type="EMBL" id="QHT67287.1"/>
    </source>
</evidence>
<reference evidence="4 5" key="1">
    <citation type="submission" date="2020-01" db="EMBL/GenBank/DDBJ databases">
        <authorList>
            <person name="Kim M.K."/>
        </authorList>
    </citation>
    <scope>NUCLEOTIDE SEQUENCE [LARGE SCALE GENOMIC DNA]</scope>
    <source>
        <strain evidence="4 5">172606-1</strain>
    </source>
</reference>
<sequence length="325" mass="36928">MNFFESAGKKAIGSRLRMLTDQITEDAAEIYRLYGIELQPKWFPVFYALSQGMEKTITGIAQEIGHSHPSVSTIIREMISKGLVQERKDPADARRNVIGLSEKGKDYEQKIQEQYQDVEQAIESIDEQTTYNLWKAIAEWEFLLEQKPLLRRVIEQKKLRESNNVQIAAWHPQYAAAFKSLNEQWISAYFKMEEADYKSLDDPEGYILKNGGQILVALYHNKPVGVCALIRMDDGEHDFELAKMAVSPVVQGKSIGWLLGQAALDKAAELGGKKVYLESNTILKPAINLYLKLGFQKIVGHATPYERCNIQMAVDLSNRKSKREA</sequence>
<dbReference type="Gene3D" id="3.40.630.30">
    <property type="match status" value="1"/>
</dbReference>
<dbReference type="InterPro" id="IPR036390">
    <property type="entry name" value="WH_DNA-bd_sf"/>
</dbReference>
<dbReference type="PROSITE" id="PS51186">
    <property type="entry name" value="GNAT"/>
    <property type="match status" value="1"/>
</dbReference>
<evidence type="ECO:0000313" key="5">
    <source>
        <dbReference type="Proteomes" id="UP000480178"/>
    </source>
</evidence>
<dbReference type="Proteomes" id="UP000480178">
    <property type="component" value="Chromosome"/>
</dbReference>
<accession>A0A6C0GH47</accession>
<feature type="domain" description="N-acetyltransferase" evidence="3">
    <location>
        <begin position="176"/>
        <end position="317"/>
    </location>
</feature>
<keyword evidence="5" id="KW-1185">Reference proteome</keyword>
<proteinExistence type="predicted"/>
<keyword evidence="1 4" id="KW-0808">Transferase</keyword>
<evidence type="ECO:0000259" key="2">
    <source>
        <dbReference type="PROSITE" id="PS50995"/>
    </source>
</evidence>
<dbReference type="EMBL" id="CP048222">
    <property type="protein sequence ID" value="QHT67287.1"/>
    <property type="molecule type" value="Genomic_DNA"/>
</dbReference>
<dbReference type="InterPro" id="IPR050769">
    <property type="entry name" value="NAT_camello-type"/>
</dbReference>
<dbReference type="PANTHER" id="PTHR13947">
    <property type="entry name" value="GNAT FAMILY N-ACETYLTRANSFERASE"/>
    <property type="match status" value="1"/>
</dbReference>
<dbReference type="KEGG" id="rhoz:GXP67_11895"/>
<dbReference type="SUPFAM" id="SSF55729">
    <property type="entry name" value="Acyl-CoA N-acyltransferases (Nat)"/>
    <property type="match status" value="1"/>
</dbReference>
<dbReference type="PANTHER" id="PTHR13947:SF37">
    <property type="entry name" value="LD18367P"/>
    <property type="match status" value="1"/>
</dbReference>
<dbReference type="CDD" id="cd04301">
    <property type="entry name" value="NAT_SF"/>
    <property type="match status" value="1"/>
</dbReference>
<gene>
    <name evidence="4" type="ORF">GXP67_11895</name>
</gene>
<evidence type="ECO:0000259" key="3">
    <source>
        <dbReference type="PROSITE" id="PS51186"/>
    </source>
</evidence>
<dbReference type="InterPro" id="IPR016181">
    <property type="entry name" value="Acyl_CoA_acyltransferase"/>
</dbReference>
<protein>
    <submittedName>
        <fullName evidence="4">GNAT family N-acetyltransferase</fullName>
    </submittedName>
</protein>